<accession>A0A016UMA6</accession>
<keyword evidence="10" id="KW-0472">Membrane</keyword>
<evidence type="ECO:0000256" key="7">
    <source>
        <dbReference type="ARBA" id="ARBA00023163"/>
    </source>
</evidence>
<evidence type="ECO:0000313" key="13">
    <source>
        <dbReference type="Proteomes" id="UP000024635"/>
    </source>
</evidence>
<keyword evidence="4" id="KW-0862">Zinc</keyword>
<organism evidence="12 13">
    <name type="scientific">Ancylostoma ceylanicum</name>
    <dbReference type="NCBI Taxonomy" id="53326"/>
    <lineage>
        <taxon>Eukaryota</taxon>
        <taxon>Metazoa</taxon>
        <taxon>Ecdysozoa</taxon>
        <taxon>Nematoda</taxon>
        <taxon>Chromadorea</taxon>
        <taxon>Rhabditida</taxon>
        <taxon>Rhabditina</taxon>
        <taxon>Rhabditomorpha</taxon>
        <taxon>Strongyloidea</taxon>
        <taxon>Ancylostomatidae</taxon>
        <taxon>Ancylostomatinae</taxon>
        <taxon>Ancylostoma</taxon>
    </lineage>
</organism>
<sequence>MTAKCGVCESPSVSSLHFGGRTCKAYAAFFRRTISMKMSYLCVGGERQCRIHFEMRNICRLCRYVRCIHAGMKADCEWLASLRLLWDLLVLALFIVPSVSRIVYQLLERFYS</sequence>
<keyword evidence="8" id="KW-0675">Receptor</keyword>
<gene>
    <name evidence="12" type="primary">Acey_s0036.g3265</name>
    <name evidence="12" type="ORF">Y032_0036g3265</name>
</gene>
<dbReference type="InterPro" id="IPR013088">
    <property type="entry name" value="Znf_NHR/GATA"/>
</dbReference>
<evidence type="ECO:0000256" key="8">
    <source>
        <dbReference type="ARBA" id="ARBA00023170"/>
    </source>
</evidence>
<keyword evidence="3" id="KW-0863">Zinc-finger</keyword>
<comment type="caution">
    <text evidence="12">The sequence shown here is derived from an EMBL/GenBank/DDBJ whole genome shotgun (WGS) entry which is preliminary data.</text>
</comment>
<dbReference type="OrthoDB" id="5799427at2759"/>
<dbReference type="AlphaFoldDB" id="A0A016UMA6"/>
<keyword evidence="10" id="KW-1133">Transmembrane helix</keyword>
<dbReference type="InterPro" id="IPR001628">
    <property type="entry name" value="Znf_hrmn_rcpt"/>
</dbReference>
<evidence type="ECO:0000256" key="3">
    <source>
        <dbReference type="ARBA" id="ARBA00022771"/>
    </source>
</evidence>
<keyword evidence="10" id="KW-0812">Transmembrane</keyword>
<evidence type="ECO:0000256" key="5">
    <source>
        <dbReference type="ARBA" id="ARBA00023015"/>
    </source>
</evidence>
<reference evidence="13" key="1">
    <citation type="journal article" date="2015" name="Nat. Genet.">
        <title>The genome and transcriptome of the zoonotic hookworm Ancylostoma ceylanicum identify infection-specific gene families.</title>
        <authorList>
            <person name="Schwarz E.M."/>
            <person name="Hu Y."/>
            <person name="Antoshechkin I."/>
            <person name="Miller M.M."/>
            <person name="Sternberg P.W."/>
            <person name="Aroian R.V."/>
        </authorList>
    </citation>
    <scope>NUCLEOTIDE SEQUENCE</scope>
    <source>
        <strain evidence="13">HY135</strain>
    </source>
</reference>
<evidence type="ECO:0000313" key="12">
    <source>
        <dbReference type="EMBL" id="EYC15638.1"/>
    </source>
</evidence>
<dbReference type="Gene3D" id="3.30.50.10">
    <property type="entry name" value="Erythroid Transcription Factor GATA-1, subunit A"/>
    <property type="match status" value="1"/>
</dbReference>
<evidence type="ECO:0000259" key="11">
    <source>
        <dbReference type="PROSITE" id="PS51030"/>
    </source>
</evidence>
<dbReference type="GO" id="GO:0003700">
    <property type="term" value="F:DNA-binding transcription factor activity"/>
    <property type="evidence" value="ECO:0007669"/>
    <property type="project" value="InterPro"/>
</dbReference>
<dbReference type="GO" id="GO:0043565">
    <property type="term" value="F:sequence-specific DNA binding"/>
    <property type="evidence" value="ECO:0007669"/>
    <property type="project" value="InterPro"/>
</dbReference>
<dbReference type="PANTHER" id="PTHR46397">
    <property type="entry name" value="NUCLEAR HORMONE RECEPTOR FAMILY-RELATED"/>
    <property type="match status" value="1"/>
</dbReference>
<evidence type="ECO:0000256" key="1">
    <source>
        <dbReference type="ARBA" id="ARBA00005993"/>
    </source>
</evidence>
<feature type="transmembrane region" description="Helical" evidence="10">
    <location>
        <begin position="84"/>
        <end position="104"/>
    </location>
</feature>
<dbReference type="PANTHER" id="PTHR46397:SF3">
    <property type="entry name" value="NR LBD DOMAIN-CONTAINING PROTEIN-RELATED"/>
    <property type="match status" value="1"/>
</dbReference>
<dbReference type="STRING" id="53326.A0A016UMA6"/>
<comment type="similarity">
    <text evidence="1">Belongs to the nuclear hormone receptor family.</text>
</comment>
<evidence type="ECO:0000256" key="10">
    <source>
        <dbReference type="SAM" id="Phobius"/>
    </source>
</evidence>
<protein>
    <recommendedName>
        <fullName evidence="11">Nuclear receptor domain-containing protein</fullName>
    </recommendedName>
</protein>
<evidence type="ECO:0000256" key="4">
    <source>
        <dbReference type="ARBA" id="ARBA00022833"/>
    </source>
</evidence>
<dbReference type="EMBL" id="JARK01001372">
    <property type="protein sequence ID" value="EYC15638.1"/>
    <property type="molecule type" value="Genomic_DNA"/>
</dbReference>
<feature type="domain" description="Nuclear receptor" evidence="11">
    <location>
        <begin position="2"/>
        <end position="79"/>
    </location>
</feature>
<keyword evidence="6" id="KW-0238">DNA-binding</keyword>
<dbReference type="GO" id="GO:0008270">
    <property type="term" value="F:zinc ion binding"/>
    <property type="evidence" value="ECO:0007669"/>
    <property type="project" value="UniProtKB-KW"/>
</dbReference>
<keyword evidence="5" id="KW-0805">Transcription regulation</keyword>
<dbReference type="SMART" id="SM00399">
    <property type="entry name" value="ZnF_C4"/>
    <property type="match status" value="1"/>
</dbReference>
<dbReference type="Pfam" id="PF00105">
    <property type="entry name" value="zf-C4"/>
    <property type="match status" value="1"/>
</dbReference>
<name>A0A016UMA6_9BILA</name>
<keyword evidence="13" id="KW-1185">Reference proteome</keyword>
<proteinExistence type="inferred from homology"/>
<dbReference type="SUPFAM" id="SSF57716">
    <property type="entry name" value="Glucocorticoid receptor-like (DNA-binding domain)"/>
    <property type="match status" value="1"/>
</dbReference>
<dbReference type="PROSITE" id="PS51030">
    <property type="entry name" value="NUCLEAR_REC_DBD_2"/>
    <property type="match status" value="1"/>
</dbReference>
<keyword evidence="7" id="KW-0804">Transcription</keyword>
<evidence type="ECO:0000256" key="6">
    <source>
        <dbReference type="ARBA" id="ARBA00023125"/>
    </source>
</evidence>
<dbReference type="Proteomes" id="UP000024635">
    <property type="component" value="Unassembled WGS sequence"/>
</dbReference>
<keyword evidence="9" id="KW-0539">Nucleus</keyword>
<evidence type="ECO:0000256" key="2">
    <source>
        <dbReference type="ARBA" id="ARBA00022723"/>
    </source>
</evidence>
<evidence type="ECO:0000256" key="9">
    <source>
        <dbReference type="ARBA" id="ARBA00023242"/>
    </source>
</evidence>
<keyword evidence="2" id="KW-0479">Metal-binding</keyword>